<dbReference type="AlphaFoldDB" id="A0A511V2U7"/>
<dbReference type="OrthoDB" id="9795058at2"/>
<evidence type="ECO:0000313" key="4">
    <source>
        <dbReference type="Proteomes" id="UP000321157"/>
    </source>
</evidence>
<gene>
    <name evidence="3" type="ORF">ADA01nite_06740</name>
</gene>
<evidence type="ECO:0000256" key="1">
    <source>
        <dbReference type="SAM" id="Coils"/>
    </source>
</evidence>
<evidence type="ECO:0000313" key="3">
    <source>
        <dbReference type="EMBL" id="GEN33214.1"/>
    </source>
</evidence>
<comment type="caution">
    <text evidence="3">The sequence shown here is derived from an EMBL/GenBank/DDBJ whole genome shotgun (WGS) entry which is preliminary data.</text>
</comment>
<evidence type="ECO:0000259" key="2">
    <source>
        <dbReference type="Pfam" id="PF02591"/>
    </source>
</evidence>
<proteinExistence type="predicted"/>
<keyword evidence="4" id="KW-1185">Reference proteome</keyword>
<dbReference type="EMBL" id="BJXX01000030">
    <property type="protein sequence ID" value="GEN33214.1"/>
    <property type="molecule type" value="Genomic_DNA"/>
</dbReference>
<dbReference type="RefSeq" id="WP_146808508.1">
    <property type="nucleotide sequence ID" value="NZ_BJXX01000030.1"/>
</dbReference>
<feature type="coiled-coil region" evidence="1">
    <location>
        <begin position="11"/>
        <end position="45"/>
    </location>
</feature>
<reference evidence="3 4" key="1">
    <citation type="submission" date="2019-07" db="EMBL/GenBank/DDBJ databases">
        <title>Whole genome shotgun sequence of Aneurinibacillus danicus NBRC 102444.</title>
        <authorList>
            <person name="Hosoyama A."/>
            <person name="Uohara A."/>
            <person name="Ohji S."/>
            <person name="Ichikawa N."/>
        </authorList>
    </citation>
    <scope>NUCLEOTIDE SEQUENCE [LARGE SCALE GENOMIC DNA]</scope>
    <source>
        <strain evidence="3 4">NBRC 102444</strain>
    </source>
</reference>
<protein>
    <recommendedName>
        <fullName evidence="2">C4-type zinc ribbon domain-containing protein</fullName>
    </recommendedName>
</protein>
<dbReference type="Proteomes" id="UP000321157">
    <property type="component" value="Unassembled WGS sequence"/>
</dbReference>
<feature type="domain" description="C4-type zinc ribbon" evidence="2">
    <location>
        <begin position="135"/>
        <end position="167"/>
    </location>
</feature>
<sequence length="168" mass="19877">MMIEARRLLEWHQAKEKRQAVQKELDKLRAREEELAARRQEAEAKIRRIGEPSPDDIDGQIELKLAQQELWLVNKDTERFMEEKFEKEFALMETRREWEEKAAEREASLSPEALALYHRIRENISNPVVEVRRRSCMGCFLPLSVAKMEEWHKGKSLVTCDECGRILV</sequence>
<dbReference type="Pfam" id="PF02591">
    <property type="entry name" value="Zn_ribbon_9"/>
    <property type="match status" value="1"/>
</dbReference>
<organism evidence="3 4">
    <name type="scientific">Aneurinibacillus danicus</name>
    <dbReference type="NCBI Taxonomy" id="267746"/>
    <lineage>
        <taxon>Bacteria</taxon>
        <taxon>Bacillati</taxon>
        <taxon>Bacillota</taxon>
        <taxon>Bacilli</taxon>
        <taxon>Bacillales</taxon>
        <taxon>Paenibacillaceae</taxon>
        <taxon>Aneurinibacillus group</taxon>
        <taxon>Aneurinibacillus</taxon>
    </lineage>
</organism>
<dbReference type="Gene3D" id="1.10.287.1490">
    <property type="match status" value="1"/>
</dbReference>
<keyword evidence="1" id="KW-0175">Coiled coil</keyword>
<dbReference type="InterPro" id="IPR003743">
    <property type="entry name" value="Zf-RING_7"/>
</dbReference>
<name>A0A511V2U7_9BACL</name>
<accession>A0A511V2U7</accession>